<dbReference type="PANTHER" id="PTHR45638:SF1">
    <property type="entry name" value="CYCLIC NUCLEOTIDE-GATED ION CHANNEL SUBUNIT B, ISOFORM A"/>
    <property type="match status" value="1"/>
</dbReference>
<comment type="caution">
    <text evidence="11">The sequence shown here is derived from an EMBL/GenBank/DDBJ whole genome shotgun (WGS) entry which is preliminary data.</text>
</comment>
<evidence type="ECO:0000259" key="10">
    <source>
        <dbReference type="PROSITE" id="PS50042"/>
    </source>
</evidence>
<dbReference type="InterPro" id="IPR000595">
    <property type="entry name" value="cNMP-bd_dom"/>
</dbReference>
<dbReference type="EMBL" id="LJIJ01000686">
    <property type="protein sequence ID" value="ODM95311.1"/>
    <property type="molecule type" value="Genomic_DNA"/>
</dbReference>
<dbReference type="Gene3D" id="2.60.120.10">
    <property type="entry name" value="Jelly Rolls"/>
    <property type="match status" value="1"/>
</dbReference>
<evidence type="ECO:0000256" key="7">
    <source>
        <dbReference type="ARBA" id="ARBA00023286"/>
    </source>
</evidence>
<evidence type="ECO:0000256" key="2">
    <source>
        <dbReference type="ARBA" id="ARBA00022448"/>
    </source>
</evidence>
<dbReference type="InterPro" id="IPR018490">
    <property type="entry name" value="cNMP-bd_dom_sf"/>
</dbReference>
<keyword evidence="7" id="KW-1071">Ligand-gated ion channel</keyword>
<dbReference type="PANTHER" id="PTHR45638">
    <property type="entry name" value="CYCLIC NUCLEOTIDE-GATED CATION CHANNEL SUBUNIT A"/>
    <property type="match status" value="1"/>
</dbReference>
<dbReference type="PROSITE" id="PS00889">
    <property type="entry name" value="CNMP_BINDING_2"/>
    <property type="match status" value="1"/>
</dbReference>
<evidence type="ECO:0000256" key="9">
    <source>
        <dbReference type="SAM" id="Phobius"/>
    </source>
</evidence>
<evidence type="ECO:0000256" key="3">
    <source>
        <dbReference type="ARBA" id="ARBA00022692"/>
    </source>
</evidence>
<dbReference type="GO" id="GO:0005222">
    <property type="term" value="F:intracellularly cAMP-activated cation channel activity"/>
    <property type="evidence" value="ECO:0007669"/>
    <property type="project" value="TreeGrafter"/>
</dbReference>
<dbReference type="SUPFAM" id="SSF51206">
    <property type="entry name" value="cAMP-binding domain-like"/>
    <property type="match status" value="1"/>
</dbReference>
<dbReference type="InterPro" id="IPR018488">
    <property type="entry name" value="cNMP-bd_CS"/>
</dbReference>
<gene>
    <name evidence="11" type="ORF">Ocin01_11367</name>
</gene>
<dbReference type="GO" id="GO:0044877">
    <property type="term" value="F:protein-containing complex binding"/>
    <property type="evidence" value="ECO:0007669"/>
    <property type="project" value="TreeGrafter"/>
</dbReference>
<dbReference type="SMART" id="SM00100">
    <property type="entry name" value="cNMP"/>
    <property type="match status" value="1"/>
</dbReference>
<evidence type="ECO:0000313" key="12">
    <source>
        <dbReference type="Proteomes" id="UP000094527"/>
    </source>
</evidence>
<dbReference type="Pfam" id="PF00027">
    <property type="entry name" value="cNMP_binding"/>
    <property type="match status" value="1"/>
</dbReference>
<keyword evidence="2" id="KW-0813">Transport</keyword>
<dbReference type="CDD" id="cd00038">
    <property type="entry name" value="CAP_ED"/>
    <property type="match status" value="1"/>
</dbReference>
<dbReference type="InterPro" id="IPR050866">
    <property type="entry name" value="CNG_cation_channel"/>
</dbReference>
<dbReference type="STRING" id="48709.A0A1D2MQZ4"/>
<evidence type="ECO:0000256" key="6">
    <source>
        <dbReference type="ARBA" id="ARBA00023136"/>
    </source>
</evidence>
<keyword evidence="4 9" id="KW-1133">Transmembrane helix</keyword>
<organism evidence="11 12">
    <name type="scientific">Orchesella cincta</name>
    <name type="common">Springtail</name>
    <name type="synonym">Podura cincta</name>
    <dbReference type="NCBI Taxonomy" id="48709"/>
    <lineage>
        <taxon>Eukaryota</taxon>
        <taxon>Metazoa</taxon>
        <taxon>Ecdysozoa</taxon>
        <taxon>Arthropoda</taxon>
        <taxon>Hexapoda</taxon>
        <taxon>Collembola</taxon>
        <taxon>Entomobryomorpha</taxon>
        <taxon>Entomobryoidea</taxon>
        <taxon>Orchesellidae</taxon>
        <taxon>Orchesellinae</taxon>
        <taxon>Orchesella</taxon>
    </lineage>
</organism>
<evidence type="ECO:0000256" key="1">
    <source>
        <dbReference type="ARBA" id="ARBA00004141"/>
    </source>
</evidence>
<dbReference type="AlphaFoldDB" id="A0A1D2MQZ4"/>
<keyword evidence="6 9" id="KW-0472">Membrane</keyword>
<protein>
    <submittedName>
        <fullName evidence="11">Cyclic nucleotide-gated cation channel beta-1</fullName>
    </submittedName>
</protein>
<keyword evidence="12" id="KW-1185">Reference proteome</keyword>
<feature type="domain" description="Cyclic nucleotide-binding" evidence="10">
    <location>
        <begin position="83"/>
        <end position="187"/>
    </location>
</feature>
<dbReference type="InterPro" id="IPR014710">
    <property type="entry name" value="RmlC-like_jellyroll"/>
</dbReference>
<dbReference type="GO" id="GO:0017071">
    <property type="term" value="C:intracellular cyclic nucleotide activated cation channel complex"/>
    <property type="evidence" value="ECO:0007669"/>
    <property type="project" value="TreeGrafter"/>
</dbReference>
<accession>A0A1D2MQZ4</accession>
<dbReference type="PROSITE" id="PS50042">
    <property type="entry name" value="CNMP_BINDING_3"/>
    <property type="match status" value="1"/>
</dbReference>
<dbReference type="OMA" id="FQNCETA"/>
<evidence type="ECO:0000256" key="4">
    <source>
        <dbReference type="ARBA" id="ARBA00022989"/>
    </source>
</evidence>
<dbReference type="GO" id="GO:0030553">
    <property type="term" value="F:cGMP binding"/>
    <property type="evidence" value="ECO:0007669"/>
    <property type="project" value="TreeGrafter"/>
</dbReference>
<dbReference type="GO" id="GO:0005223">
    <property type="term" value="F:intracellularly cGMP-activated cation channel activity"/>
    <property type="evidence" value="ECO:0007669"/>
    <property type="project" value="TreeGrafter"/>
</dbReference>
<name>A0A1D2MQZ4_ORCCI</name>
<evidence type="ECO:0000256" key="8">
    <source>
        <dbReference type="ARBA" id="ARBA00023303"/>
    </source>
</evidence>
<dbReference type="GO" id="GO:0005886">
    <property type="term" value="C:plasma membrane"/>
    <property type="evidence" value="ECO:0007669"/>
    <property type="project" value="TreeGrafter"/>
</dbReference>
<reference evidence="11 12" key="1">
    <citation type="journal article" date="2016" name="Genome Biol. Evol.">
        <title>Gene Family Evolution Reflects Adaptation to Soil Environmental Stressors in the Genome of the Collembolan Orchesella cincta.</title>
        <authorList>
            <person name="Faddeeva-Vakhrusheva A."/>
            <person name="Derks M.F."/>
            <person name="Anvar S.Y."/>
            <person name="Agamennone V."/>
            <person name="Suring W."/>
            <person name="Smit S."/>
            <person name="van Straalen N.M."/>
            <person name="Roelofs D."/>
        </authorList>
    </citation>
    <scope>NUCLEOTIDE SEQUENCE [LARGE SCALE GENOMIC DNA]</scope>
    <source>
        <tissue evidence="11">Mixed pool</tissue>
    </source>
</reference>
<keyword evidence="5" id="KW-0406">Ion transport</keyword>
<dbReference type="OrthoDB" id="421226at2759"/>
<dbReference type="FunFam" id="2.60.120.10:FF:000020">
    <property type="entry name" value="Cyclic nucleotide-gated channel beta 3"/>
    <property type="match status" value="1"/>
</dbReference>
<feature type="transmembrane region" description="Helical" evidence="9">
    <location>
        <begin position="31"/>
        <end position="52"/>
    </location>
</feature>
<comment type="subcellular location">
    <subcellularLocation>
        <location evidence="1">Membrane</location>
        <topology evidence="1">Multi-pass membrane protein</topology>
    </subcellularLocation>
</comment>
<evidence type="ECO:0000256" key="5">
    <source>
        <dbReference type="ARBA" id="ARBA00023065"/>
    </source>
</evidence>
<sequence length="202" mass="22728">MLKFNRKSDFDRSNYRLLSYFPPDCEEQFSLLNFGIFVKICVIIWKFLFFLLDETRILNLLPKNMKAEIALNIHVETLAKVKLFQNCETAFLRDLVVKLRSIIILPGDFVCRKGEIGREMFIVKSGKIQVIGGASGTQVLASLGEGSVFGEIALLGIGGMNKRTADVRAAGFVNLFVLSKADLNAAIRDYPEAQEEMRKKAK</sequence>
<evidence type="ECO:0000313" key="11">
    <source>
        <dbReference type="EMBL" id="ODM95311.1"/>
    </source>
</evidence>
<dbReference type="PROSITE" id="PS00888">
    <property type="entry name" value="CNMP_BINDING_1"/>
    <property type="match status" value="1"/>
</dbReference>
<keyword evidence="8" id="KW-0407">Ion channel</keyword>
<dbReference type="Proteomes" id="UP000094527">
    <property type="component" value="Unassembled WGS sequence"/>
</dbReference>
<keyword evidence="3 9" id="KW-0812">Transmembrane</keyword>
<proteinExistence type="predicted"/>